<reference evidence="1 2" key="1">
    <citation type="submission" date="2020-03" db="EMBL/GenBank/DDBJ databases">
        <title>Complete genome sequence of sixteen Streptomyces strains facilitates identification of candidate genes involved in plant growth-promotion in grain legumes and cereals.</title>
        <authorList>
            <person name="Gopalakrishnan S."/>
            <person name="Thakur V."/>
            <person name="Saxena R."/>
            <person name="Vadlamudi S."/>
            <person name="Purohit S."/>
            <person name="Kumar V."/>
            <person name="Rathore A."/>
            <person name="Chitikineni A."/>
            <person name="Varshney R.K."/>
        </authorList>
    </citation>
    <scope>NUCLEOTIDE SEQUENCE [LARGE SCALE GENOMIC DNA]</scope>
    <source>
        <strain evidence="1 2">KAI-180</strain>
    </source>
</reference>
<keyword evidence="2" id="KW-1185">Reference proteome</keyword>
<accession>A0A7Y6CDZ2</accession>
<organism evidence="1 2">
    <name type="scientific">Streptomyces odorifer</name>
    <dbReference type="NCBI Taxonomy" id="53450"/>
    <lineage>
        <taxon>Bacteria</taxon>
        <taxon>Bacillati</taxon>
        <taxon>Actinomycetota</taxon>
        <taxon>Actinomycetes</taxon>
        <taxon>Kitasatosporales</taxon>
        <taxon>Streptomycetaceae</taxon>
        <taxon>Streptomyces</taxon>
        <taxon>Streptomyces albidoflavus group</taxon>
    </lineage>
</organism>
<evidence type="ECO:0000313" key="2">
    <source>
        <dbReference type="Proteomes" id="UP000540128"/>
    </source>
</evidence>
<dbReference type="EMBL" id="JAANNT010000020">
    <property type="protein sequence ID" value="NUV30878.1"/>
    <property type="molecule type" value="Genomic_DNA"/>
</dbReference>
<gene>
    <name evidence="1" type="ORF">G6W59_21640</name>
</gene>
<dbReference type="AlphaFoldDB" id="A0A7Y6CDZ2"/>
<comment type="caution">
    <text evidence="1">The sequence shown here is derived from an EMBL/GenBank/DDBJ whole genome shotgun (WGS) entry which is preliminary data.</text>
</comment>
<proteinExistence type="predicted"/>
<dbReference type="Proteomes" id="UP000540128">
    <property type="component" value="Unassembled WGS sequence"/>
</dbReference>
<sequence length="82" mass="8848">MTTILNLCGAAEQANEDELLALLRRARDLYEAGLTAARAAPSGSARAVAEFEKWAGTAEAMAYDRMVEIAAHRGVTLVREQL</sequence>
<dbReference type="RefSeq" id="WP_175457146.1">
    <property type="nucleotide sequence ID" value="NZ_JAANNT010000020.1"/>
</dbReference>
<evidence type="ECO:0000313" key="1">
    <source>
        <dbReference type="EMBL" id="NUV30878.1"/>
    </source>
</evidence>
<protein>
    <submittedName>
        <fullName evidence="1">Uncharacterized protein</fullName>
    </submittedName>
</protein>
<name>A0A7Y6CDZ2_9ACTN</name>